<dbReference type="Gene3D" id="2.20.110.10">
    <property type="entry name" value="Histone H3 K4-specific methyltransferase SET7/9 N-terminal domain"/>
    <property type="match status" value="4"/>
</dbReference>
<dbReference type="PANTHER" id="PTHR43215:SF14">
    <property type="entry name" value="RADIAL SPOKE HEAD 1 HOMOLOG"/>
    <property type="match status" value="1"/>
</dbReference>
<dbReference type="EMBL" id="MPUH01000428">
    <property type="protein sequence ID" value="OMJ80335.1"/>
    <property type="molecule type" value="Genomic_DNA"/>
</dbReference>
<dbReference type="PANTHER" id="PTHR43215">
    <property type="entry name" value="RADIAL SPOKE HEAD 1 HOMOLOG"/>
    <property type="match status" value="1"/>
</dbReference>
<dbReference type="GO" id="GO:0005829">
    <property type="term" value="C:cytosol"/>
    <property type="evidence" value="ECO:0007669"/>
    <property type="project" value="TreeGrafter"/>
</dbReference>
<keyword evidence="1" id="KW-0677">Repeat</keyword>
<dbReference type="InterPro" id="IPR003409">
    <property type="entry name" value="MORN"/>
</dbReference>
<evidence type="ECO:0000313" key="3">
    <source>
        <dbReference type="Proteomes" id="UP000187209"/>
    </source>
</evidence>
<organism evidence="2 3">
    <name type="scientific">Stentor coeruleus</name>
    <dbReference type="NCBI Taxonomy" id="5963"/>
    <lineage>
        <taxon>Eukaryota</taxon>
        <taxon>Sar</taxon>
        <taxon>Alveolata</taxon>
        <taxon>Ciliophora</taxon>
        <taxon>Postciliodesmatophora</taxon>
        <taxon>Heterotrichea</taxon>
        <taxon>Heterotrichida</taxon>
        <taxon>Stentoridae</taxon>
        <taxon>Stentor</taxon>
    </lineage>
</organism>
<comment type="caution">
    <text evidence="2">The sequence shown here is derived from an EMBL/GenBank/DDBJ whole genome shotgun (WGS) entry which is preliminary data.</text>
</comment>
<proteinExistence type="predicted"/>
<dbReference type="SUPFAM" id="SSF82185">
    <property type="entry name" value="Histone H3 K4-specific methyltransferase SET7/9 N-terminal domain"/>
    <property type="match status" value="3"/>
</dbReference>
<gene>
    <name evidence="2" type="ORF">SteCoe_19433</name>
</gene>
<protein>
    <submittedName>
        <fullName evidence="2">Uncharacterized protein</fullName>
    </submittedName>
</protein>
<evidence type="ECO:0000313" key="2">
    <source>
        <dbReference type="EMBL" id="OMJ80335.1"/>
    </source>
</evidence>
<reference evidence="2 3" key="1">
    <citation type="submission" date="2016-11" db="EMBL/GenBank/DDBJ databases">
        <title>The macronuclear genome of Stentor coeruleus: a giant cell with tiny introns.</title>
        <authorList>
            <person name="Slabodnick M."/>
            <person name="Ruby J.G."/>
            <person name="Reiff S.B."/>
            <person name="Swart E.C."/>
            <person name="Gosai S."/>
            <person name="Prabakaran S."/>
            <person name="Witkowska E."/>
            <person name="Larue G.E."/>
            <person name="Fisher S."/>
            <person name="Freeman R.M."/>
            <person name="Gunawardena J."/>
            <person name="Chu W."/>
            <person name="Stover N.A."/>
            <person name="Gregory B.D."/>
            <person name="Nowacki M."/>
            <person name="Derisi J."/>
            <person name="Roy S.W."/>
            <person name="Marshall W.F."/>
            <person name="Sood P."/>
        </authorList>
    </citation>
    <scope>NUCLEOTIDE SEQUENCE [LARGE SCALE GENOMIC DNA]</scope>
    <source>
        <strain evidence="2">WM001</strain>
    </source>
</reference>
<name>A0A1R2BUT1_9CILI</name>
<sequence length="307" mass="34936">MGVSCSEILSNSSCFKSSGQNKEPLKIQNLPLTNLARRYQAKKAVKNLPKPRVIWVLNKAFFPIGGLWAEKLPINDGTYTGELVNSKRHGIGTFCWSDGKFYEGQWESNIQCGYGRMRFNQEDIFEGQWKNDLMNGYGVLVSRSFKYVGDWVNGKQSGKGIETWPDGSSFDGDFILGMKEGKGTLIFQDGSRYIGEFKANQLCGYGVYYWIDNKKYDGNWMNSKKHGKGLMTWPDGKYYDGNYVNDLQEGNGTYAVNENKKYMGEWKAGKKHGLGVIFHKGKSRKGQWEEGKLIRWFEDSADNLNDV</sequence>
<dbReference type="OrthoDB" id="270720at2759"/>
<dbReference type="AlphaFoldDB" id="A0A1R2BUT1"/>
<evidence type="ECO:0000256" key="1">
    <source>
        <dbReference type="ARBA" id="ARBA00022737"/>
    </source>
</evidence>
<dbReference type="Pfam" id="PF02493">
    <property type="entry name" value="MORN"/>
    <property type="match status" value="9"/>
</dbReference>
<accession>A0A1R2BUT1</accession>
<dbReference type="SMART" id="SM00698">
    <property type="entry name" value="MORN"/>
    <property type="match status" value="9"/>
</dbReference>
<dbReference type="Proteomes" id="UP000187209">
    <property type="component" value="Unassembled WGS sequence"/>
</dbReference>
<keyword evidence="3" id="KW-1185">Reference proteome</keyword>